<keyword evidence="1" id="KW-0732">Signal</keyword>
<evidence type="ECO:0000313" key="2">
    <source>
        <dbReference type="EMBL" id="KAJ7209325.1"/>
    </source>
</evidence>
<reference evidence="2" key="1">
    <citation type="submission" date="2023-03" db="EMBL/GenBank/DDBJ databases">
        <title>Massive genome expansion in bonnet fungi (Mycena s.s.) driven by repeated elements and novel gene families across ecological guilds.</title>
        <authorList>
            <consortium name="Lawrence Berkeley National Laboratory"/>
            <person name="Harder C.B."/>
            <person name="Miyauchi S."/>
            <person name="Viragh M."/>
            <person name="Kuo A."/>
            <person name="Thoen E."/>
            <person name="Andreopoulos B."/>
            <person name="Lu D."/>
            <person name="Skrede I."/>
            <person name="Drula E."/>
            <person name="Henrissat B."/>
            <person name="Morin E."/>
            <person name="Kohler A."/>
            <person name="Barry K."/>
            <person name="LaButti K."/>
            <person name="Morin E."/>
            <person name="Salamov A."/>
            <person name="Lipzen A."/>
            <person name="Mereny Z."/>
            <person name="Hegedus B."/>
            <person name="Baldrian P."/>
            <person name="Stursova M."/>
            <person name="Weitz H."/>
            <person name="Taylor A."/>
            <person name="Grigoriev I.V."/>
            <person name="Nagy L.G."/>
            <person name="Martin F."/>
            <person name="Kauserud H."/>
        </authorList>
    </citation>
    <scope>NUCLEOTIDE SEQUENCE</scope>
    <source>
        <strain evidence="2">9144</strain>
    </source>
</reference>
<organism evidence="2 3">
    <name type="scientific">Mycena pura</name>
    <dbReference type="NCBI Taxonomy" id="153505"/>
    <lineage>
        <taxon>Eukaryota</taxon>
        <taxon>Fungi</taxon>
        <taxon>Dikarya</taxon>
        <taxon>Basidiomycota</taxon>
        <taxon>Agaricomycotina</taxon>
        <taxon>Agaricomycetes</taxon>
        <taxon>Agaricomycetidae</taxon>
        <taxon>Agaricales</taxon>
        <taxon>Marasmiineae</taxon>
        <taxon>Mycenaceae</taxon>
        <taxon>Mycena</taxon>
    </lineage>
</organism>
<accession>A0AAD6YCQ1</accession>
<protein>
    <submittedName>
        <fullName evidence="2">Uncharacterized protein</fullName>
    </submittedName>
</protein>
<dbReference type="AlphaFoldDB" id="A0AAD6YCQ1"/>
<dbReference type="EMBL" id="JARJCW010000031">
    <property type="protein sequence ID" value="KAJ7209325.1"/>
    <property type="molecule type" value="Genomic_DNA"/>
</dbReference>
<comment type="caution">
    <text evidence="2">The sequence shown here is derived from an EMBL/GenBank/DDBJ whole genome shotgun (WGS) entry which is preliminary data.</text>
</comment>
<evidence type="ECO:0000256" key="1">
    <source>
        <dbReference type="SAM" id="SignalP"/>
    </source>
</evidence>
<dbReference type="Proteomes" id="UP001219525">
    <property type="component" value="Unassembled WGS sequence"/>
</dbReference>
<evidence type="ECO:0000313" key="3">
    <source>
        <dbReference type="Proteomes" id="UP001219525"/>
    </source>
</evidence>
<gene>
    <name evidence="2" type="ORF">GGX14DRAFT_632637</name>
</gene>
<proteinExistence type="predicted"/>
<feature type="signal peptide" evidence="1">
    <location>
        <begin position="1"/>
        <end position="25"/>
    </location>
</feature>
<sequence length="273" mass="29482">MTTTTVHVLCLQCSLVELITQGAHGERPVITLLFPLFFYLSATRRRTLEALGLTLANAAPTFATLVVPGIAGSCVREWPHSLYQHPHECHIAYARILTSTCGHHCPRTSSPTHTLHLLRIIAYTYHASLHTRLRAAVTWKLPVSALAFCLPPLLTSHPHLLPDIRCLHSLPLTSAGSSIVYGDPDAEPSVSTTRLAAAYCSTVTVYTESAAYALLLKSVPSTVYRGDPDAEPSVSTTRLAATYCSTVAVYTESAAYALLLESVPSTVYGRIGV</sequence>
<name>A0AAD6YCQ1_9AGAR</name>
<feature type="chain" id="PRO_5041928617" evidence="1">
    <location>
        <begin position="26"/>
        <end position="273"/>
    </location>
</feature>
<keyword evidence="3" id="KW-1185">Reference proteome</keyword>